<dbReference type="PANTHER" id="PTHR30329:SF21">
    <property type="entry name" value="LIPOPROTEIN YIAD-RELATED"/>
    <property type="match status" value="1"/>
</dbReference>
<dbReference type="InterPro" id="IPR006665">
    <property type="entry name" value="OmpA-like"/>
</dbReference>
<evidence type="ECO:0000256" key="3">
    <source>
        <dbReference type="ARBA" id="ARBA00023237"/>
    </source>
</evidence>
<dbReference type="PRINTS" id="PR01021">
    <property type="entry name" value="OMPADOMAIN"/>
</dbReference>
<dbReference type="PRINTS" id="PR01023">
    <property type="entry name" value="NAFLGMOTY"/>
</dbReference>
<feature type="compositionally biased region" description="Pro residues" evidence="5">
    <location>
        <begin position="125"/>
        <end position="135"/>
    </location>
</feature>
<dbReference type="Gene3D" id="3.40.1520.20">
    <property type="match status" value="1"/>
</dbReference>
<keyword evidence="3" id="KW-0998">Cell outer membrane</keyword>
<evidence type="ECO:0000256" key="1">
    <source>
        <dbReference type="ARBA" id="ARBA00004442"/>
    </source>
</evidence>
<name>A0A7W9W5E9_ARMRO</name>
<dbReference type="PANTHER" id="PTHR30329">
    <property type="entry name" value="STATOR ELEMENT OF FLAGELLAR MOTOR COMPLEX"/>
    <property type="match status" value="1"/>
</dbReference>
<dbReference type="InterPro" id="IPR007055">
    <property type="entry name" value="BON_dom"/>
</dbReference>
<dbReference type="GO" id="GO:0009279">
    <property type="term" value="C:cell outer membrane"/>
    <property type="evidence" value="ECO:0007669"/>
    <property type="project" value="UniProtKB-SubCell"/>
</dbReference>
<feature type="compositionally biased region" description="Low complexity" evidence="5">
    <location>
        <begin position="99"/>
        <end position="124"/>
    </location>
</feature>
<dbReference type="PROSITE" id="PS51123">
    <property type="entry name" value="OMPA_2"/>
    <property type="match status" value="1"/>
</dbReference>
<evidence type="ECO:0000313" key="8">
    <source>
        <dbReference type="Proteomes" id="UP000520814"/>
    </source>
</evidence>
<dbReference type="AlphaFoldDB" id="A0A7W9W5E9"/>
<dbReference type="InterPro" id="IPR050330">
    <property type="entry name" value="Bact_OuterMem_StrucFunc"/>
</dbReference>
<sequence length="406" mass="42112">MNKTTGKWLSGLGLVALLISCPVCHRGPIEQHLTAQSRTALTKAGLPEWARNVSYSGFDATLFGPSAEATRAGSVVRQVLTTEVPWLADIKILGKKSGSSTPATPEAPTATAEPSAAPSESPTAAPTPSPAPAASPTPQASPLALAAGEATGLVQILSYEGTVYVRGVYPDDASRQSALQAARAAFGSRVKDETTLSGKGGSLGWPEQALKSLSALKPVRGLELSAGGDLVTLTGQVGSDEEKTKLGGLVKASLPATVTVENRLTLAGECVSVPTPAPTAALPETERKSAQEKLNTVVGGGEVLFATASSRLRAEAYPYLDRIAEALKSQTSATVVVGGHTDNQGDEGSNRQLSQKRADSVRSYLIARGVPTRHLFAQGFGSSQPIASNAAEEGRRRNRRIGFVVR</sequence>
<keyword evidence="2 4" id="KW-0472">Membrane</keyword>
<feature type="compositionally biased region" description="Polar residues" evidence="5">
    <location>
        <begin position="346"/>
        <end position="355"/>
    </location>
</feature>
<dbReference type="RefSeq" id="WP_184192107.1">
    <property type="nucleotide sequence ID" value="NZ_JACHGW010000001.1"/>
</dbReference>
<dbReference type="Gene3D" id="3.30.1330.60">
    <property type="entry name" value="OmpA-like domain"/>
    <property type="match status" value="1"/>
</dbReference>
<comment type="caution">
    <text evidence="7">The sequence shown here is derived from an EMBL/GenBank/DDBJ whole genome shotgun (WGS) entry which is preliminary data.</text>
</comment>
<dbReference type="InterPro" id="IPR006664">
    <property type="entry name" value="OMP_bac"/>
</dbReference>
<evidence type="ECO:0000256" key="2">
    <source>
        <dbReference type="ARBA" id="ARBA00023136"/>
    </source>
</evidence>
<keyword evidence="8" id="KW-1185">Reference proteome</keyword>
<comment type="subcellular location">
    <subcellularLocation>
        <location evidence="1">Cell outer membrane</location>
    </subcellularLocation>
</comment>
<dbReference type="Proteomes" id="UP000520814">
    <property type="component" value="Unassembled WGS sequence"/>
</dbReference>
<evidence type="ECO:0000313" key="7">
    <source>
        <dbReference type="EMBL" id="MBB6048482.1"/>
    </source>
</evidence>
<dbReference type="SUPFAM" id="SSF103088">
    <property type="entry name" value="OmpA-like"/>
    <property type="match status" value="1"/>
</dbReference>
<organism evidence="7 8">
    <name type="scientific">Armatimonas rosea</name>
    <dbReference type="NCBI Taxonomy" id="685828"/>
    <lineage>
        <taxon>Bacteria</taxon>
        <taxon>Bacillati</taxon>
        <taxon>Armatimonadota</taxon>
        <taxon>Armatimonadia</taxon>
        <taxon>Armatimonadales</taxon>
        <taxon>Armatimonadaceae</taxon>
        <taxon>Armatimonas</taxon>
    </lineage>
</organism>
<evidence type="ECO:0000256" key="4">
    <source>
        <dbReference type="PROSITE-ProRule" id="PRU00473"/>
    </source>
</evidence>
<dbReference type="EMBL" id="JACHGW010000001">
    <property type="protein sequence ID" value="MBB6048482.1"/>
    <property type="molecule type" value="Genomic_DNA"/>
</dbReference>
<dbReference type="CDD" id="cd07185">
    <property type="entry name" value="OmpA_C-like"/>
    <property type="match status" value="1"/>
</dbReference>
<protein>
    <submittedName>
        <fullName evidence="7">Outer membrane protein OmpA-like peptidoglycan-associated protein</fullName>
    </submittedName>
</protein>
<dbReference type="Pfam" id="PF00691">
    <property type="entry name" value="OmpA"/>
    <property type="match status" value="1"/>
</dbReference>
<evidence type="ECO:0000256" key="5">
    <source>
        <dbReference type="SAM" id="MobiDB-lite"/>
    </source>
</evidence>
<reference evidence="7 8" key="1">
    <citation type="submission" date="2020-08" db="EMBL/GenBank/DDBJ databases">
        <title>Genomic Encyclopedia of Type Strains, Phase IV (KMG-IV): sequencing the most valuable type-strain genomes for metagenomic binning, comparative biology and taxonomic classification.</title>
        <authorList>
            <person name="Goeker M."/>
        </authorList>
    </citation>
    <scope>NUCLEOTIDE SEQUENCE [LARGE SCALE GENOMIC DNA]</scope>
    <source>
        <strain evidence="7 8">DSM 23562</strain>
    </source>
</reference>
<dbReference type="PROSITE" id="PS51257">
    <property type="entry name" value="PROKAR_LIPOPROTEIN"/>
    <property type="match status" value="1"/>
</dbReference>
<evidence type="ECO:0000259" key="6">
    <source>
        <dbReference type="PROSITE" id="PS51123"/>
    </source>
</evidence>
<feature type="region of interest" description="Disordered" evidence="5">
    <location>
        <begin position="337"/>
        <end position="356"/>
    </location>
</feature>
<feature type="domain" description="OmpA-like" evidence="6">
    <location>
        <begin position="292"/>
        <end position="406"/>
    </location>
</feature>
<gene>
    <name evidence="7" type="ORF">HNQ39_000244</name>
</gene>
<dbReference type="InterPro" id="IPR036737">
    <property type="entry name" value="OmpA-like_sf"/>
</dbReference>
<proteinExistence type="predicted"/>
<feature type="region of interest" description="Disordered" evidence="5">
    <location>
        <begin position="95"/>
        <end position="141"/>
    </location>
</feature>
<dbReference type="Pfam" id="PF04972">
    <property type="entry name" value="BON"/>
    <property type="match status" value="1"/>
</dbReference>
<accession>A0A7W9W5E9</accession>